<dbReference type="EMBL" id="CAJFCI010000031">
    <property type="protein sequence ID" value="CAD5107200.1"/>
    <property type="molecule type" value="Genomic_DNA"/>
</dbReference>
<proteinExistence type="predicted"/>
<evidence type="ECO:0000313" key="1">
    <source>
        <dbReference type="EMBL" id="CAD5107200.1"/>
    </source>
</evidence>
<protein>
    <submittedName>
        <fullName evidence="1">Uncharacterized protein</fullName>
    </submittedName>
</protein>
<reference evidence="1 2" key="1">
    <citation type="submission" date="2020-08" db="EMBL/GenBank/DDBJ databases">
        <authorList>
            <person name="Criscuolo A."/>
        </authorList>
    </citation>
    <scope>NUCLEOTIDE SEQUENCE [LARGE SCALE GENOMIC DNA]</scope>
    <source>
        <strain evidence="1">CIP111764</strain>
    </source>
</reference>
<organism evidence="1 2">
    <name type="scientific">Zestomonas carbonaria</name>
    <dbReference type="NCBI Taxonomy" id="2762745"/>
    <lineage>
        <taxon>Bacteria</taxon>
        <taxon>Pseudomonadati</taxon>
        <taxon>Pseudomonadota</taxon>
        <taxon>Gammaproteobacteria</taxon>
        <taxon>Pseudomonadales</taxon>
        <taxon>Pseudomonadaceae</taxon>
        <taxon>Zestomonas</taxon>
    </lineage>
</organism>
<sequence length="77" mass="8833">MSMKASIAVARVIERMQCDPRLAYLIGPGSQTWDDLTAAYAEIHDVPVDDYRRHLESRLEFQQLPGIGRAWFDPEEV</sequence>
<dbReference type="RefSeq" id="WP_187670551.1">
    <property type="nucleotide sequence ID" value="NZ_CAJFCI010000031.1"/>
</dbReference>
<name>A0A7U7I8F5_9GAMM</name>
<gene>
    <name evidence="1" type="ORF">PSEWESI4_01471</name>
</gene>
<evidence type="ECO:0000313" key="2">
    <source>
        <dbReference type="Proteomes" id="UP000583387"/>
    </source>
</evidence>
<dbReference type="Proteomes" id="UP000583387">
    <property type="component" value="Unassembled WGS sequence"/>
</dbReference>
<comment type="caution">
    <text evidence="1">The sequence shown here is derived from an EMBL/GenBank/DDBJ whole genome shotgun (WGS) entry which is preliminary data.</text>
</comment>
<dbReference type="AlphaFoldDB" id="A0A7U7I8F5"/>
<keyword evidence="2" id="KW-1185">Reference proteome</keyword>
<accession>A0A7U7I8F5</accession>